<dbReference type="InterPro" id="IPR008333">
    <property type="entry name" value="Cbr1-like_FAD-bd_dom"/>
</dbReference>
<feature type="domain" description="FAD-binding FR-type" evidence="18">
    <location>
        <begin position="578"/>
        <end position="690"/>
    </location>
</feature>
<dbReference type="STRING" id="1157962.A0A250WYS3"/>
<proteinExistence type="inferred from homology"/>
<dbReference type="InterPro" id="IPR000572">
    <property type="entry name" value="OxRdtase_Mopterin-bd_dom"/>
</dbReference>
<dbReference type="PROSITE" id="PS00559">
    <property type="entry name" value="MOLYBDOPTERIN_EUK"/>
    <property type="match status" value="1"/>
</dbReference>
<comment type="cofactor">
    <cofactor evidence="1">
        <name>heme</name>
        <dbReference type="ChEBI" id="CHEBI:30413"/>
    </cofactor>
</comment>
<dbReference type="GO" id="GO:0008482">
    <property type="term" value="F:sulfite oxidase activity"/>
    <property type="evidence" value="ECO:0007669"/>
    <property type="project" value="TreeGrafter"/>
</dbReference>
<evidence type="ECO:0000259" key="18">
    <source>
        <dbReference type="PROSITE" id="PS51384"/>
    </source>
</evidence>
<dbReference type="GO" id="GO:0006809">
    <property type="term" value="P:nitric oxide biosynthetic process"/>
    <property type="evidence" value="ECO:0007669"/>
    <property type="project" value="InterPro"/>
</dbReference>
<dbReference type="InterPro" id="IPR022407">
    <property type="entry name" value="OxRdtase_Mopterin_BS"/>
</dbReference>
<dbReference type="Gene3D" id="2.60.40.650">
    <property type="match status" value="1"/>
</dbReference>
<dbReference type="InterPro" id="IPR008335">
    <property type="entry name" value="Mopterin_OxRdtase_euk"/>
</dbReference>
<keyword evidence="13" id="KW-0534">Nitrate assimilation</keyword>
<evidence type="ECO:0000256" key="5">
    <source>
        <dbReference type="ARBA" id="ARBA00011738"/>
    </source>
</evidence>
<dbReference type="PIRSF" id="PIRSF000233">
    <property type="entry name" value="Nitr_rd_NADH"/>
    <property type="match status" value="1"/>
</dbReference>
<dbReference type="SUPFAM" id="SSF56524">
    <property type="entry name" value="Oxidoreductase molybdopterin-binding domain"/>
    <property type="match status" value="1"/>
</dbReference>
<name>A0A250WYS3_9CHLO</name>
<organism evidence="19 20">
    <name type="scientific">Chlamydomonas eustigma</name>
    <dbReference type="NCBI Taxonomy" id="1157962"/>
    <lineage>
        <taxon>Eukaryota</taxon>
        <taxon>Viridiplantae</taxon>
        <taxon>Chlorophyta</taxon>
        <taxon>core chlorophytes</taxon>
        <taxon>Chlorophyceae</taxon>
        <taxon>CS clade</taxon>
        <taxon>Chlamydomonadales</taxon>
        <taxon>Chlamydomonadaceae</taxon>
        <taxon>Chlamydomonas</taxon>
    </lineage>
</organism>
<dbReference type="Pfam" id="PF00175">
    <property type="entry name" value="NAD_binding_1"/>
    <property type="match status" value="1"/>
</dbReference>
<dbReference type="Gene3D" id="3.90.420.10">
    <property type="entry name" value="Oxidoreductase, molybdopterin-binding domain"/>
    <property type="match status" value="1"/>
</dbReference>
<dbReference type="Pfam" id="PF00174">
    <property type="entry name" value="Oxidored_molyb"/>
    <property type="match status" value="1"/>
</dbReference>
<gene>
    <name evidence="19" type="ORF">CEUSTIGMA_g3205.t1</name>
</gene>
<evidence type="ECO:0000256" key="7">
    <source>
        <dbReference type="ARBA" id="ARBA00022617"/>
    </source>
</evidence>
<evidence type="ECO:0000256" key="10">
    <source>
        <dbReference type="ARBA" id="ARBA00022827"/>
    </source>
</evidence>
<protein>
    <recommendedName>
        <fullName evidence="15">Nitrate reductase [NADH]</fullName>
    </recommendedName>
</protein>
<evidence type="ECO:0000313" key="19">
    <source>
        <dbReference type="EMBL" id="GAX75762.1"/>
    </source>
</evidence>
<evidence type="ECO:0000256" key="6">
    <source>
        <dbReference type="ARBA" id="ARBA00022505"/>
    </source>
</evidence>
<accession>A0A250WYS3</accession>
<dbReference type="PRINTS" id="PR00363">
    <property type="entry name" value="CYTOCHROMEB5"/>
</dbReference>
<dbReference type="GO" id="GO:0050464">
    <property type="term" value="F:nitrate reductase (NADPH) activity"/>
    <property type="evidence" value="ECO:0007669"/>
    <property type="project" value="InterPro"/>
</dbReference>
<keyword evidence="11" id="KW-0560">Oxidoreductase</keyword>
<evidence type="ECO:0000256" key="13">
    <source>
        <dbReference type="ARBA" id="ARBA00023063"/>
    </source>
</evidence>
<comment type="cofactor">
    <cofactor evidence="2">
        <name>FAD</name>
        <dbReference type="ChEBI" id="CHEBI:57692"/>
    </cofactor>
</comment>
<dbReference type="InterPro" id="IPR039261">
    <property type="entry name" value="FNR_nucleotide-bd"/>
</dbReference>
<feature type="binding site" evidence="16">
    <location>
        <position position="135"/>
    </location>
    <ligand>
        <name>Mo-molybdopterin</name>
        <dbReference type="ChEBI" id="CHEBI:71302"/>
    </ligand>
    <ligandPart>
        <name>Mo</name>
        <dbReference type="ChEBI" id="CHEBI:28685"/>
    </ligandPart>
</feature>
<reference evidence="19 20" key="1">
    <citation type="submission" date="2017-08" db="EMBL/GenBank/DDBJ databases">
        <title>Acidophilic green algal genome provides insights into adaptation to an acidic environment.</title>
        <authorList>
            <person name="Hirooka S."/>
            <person name="Hirose Y."/>
            <person name="Kanesaki Y."/>
            <person name="Higuchi S."/>
            <person name="Fujiwara T."/>
            <person name="Onuma R."/>
            <person name="Era A."/>
            <person name="Ohbayashi R."/>
            <person name="Uzuka A."/>
            <person name="Nozaki H."/>
            <person name="Yoshikawa H."/>
            <person name="Miyagishima S.Y."/>
        </authorList>
    </citation>
    <scope>NUCLEOTIDE SEQUENCE [LARGE SCALE GENOMIC DNA]</scope>
    <source>
        <strain evidence="19 20">NIES-2499</strain>
    </source>
</reference>
<evidence type="ECO:0000256" key="16">
    <source>
        <dbReference type="PIRSR" id="PIRSR000233-1"/>
    </source>
</evidence>
<keyword evidence="7" id="KW-0349">Heme</keyword>
<keyword evidence="8" id="KW-0285">Flavoprotein</keyword>
<dbReference type="InterPro" id="IPR036374">
    <property type="entry name" value="OxRdtase_Mopterin-bd_sf"/>
</dbReference>
<evidence type="ECO:0000256" key="2">
    <source>
        <dbReference type="ARBA" id="ARBA00001974"/>
    </source>
</evidence>
<dbReference type="PRINTS" id="PR00407">
    <property type="entry name" value="EUMOPTERIN"/>
</dbReference>
<dbReference type="InterPro" id="IPR036400">
    <property type="entry name" value="Cyt_B5-like_heme/steroid_sf"/>
</dbReference>
<keyword evidence="12" id="KW-0408">Iron</keyword>
<dbReference type="OrthoDB" id="432685at2759"/>
<dbReference type="GO" id="GO:0042128">
    <property type="term" value="P:nitrate assimilation"/>
    <property type="evidence" value="ECO:0007669"/>
    <property type="project" value="UniProtKB-KW"/>
</dbReference>
<evidence type="ECO:0000256" key="12">
    <source>
        <dbReference type="ARBA" id="ARBA00023004"/>
    </source>
</evidence>
<dbReference type="InterPro" id="IPR001433">
    <property type="entry name" value="OxRdtase_FAD/NAD-bd"/>
</dbReference>
<keyword evidence="9 16" id="KW-0479">Metal-binding</keyword>
<dbReference type="SUPFAM" id="SSF55856">
    <property type="entry name" value="Cytochrome b5-like heme/steroid binding domain"/>
    <property type="match status" value="1"/>
</dbReference>
<sequence length="835" mass="93126">MSELLIPSLAHTLLGAPYEPPLSPSDLDYALHAPATAVDKKDADTPDSWIPRDPRILRLTGRHPLNCEPPMDVLMSYGFITPPSVHYVRSHGPAAQRHWSTHKVEINGLVDRPVSLSMDEIMSFPSITIPVTLVCAGNRRKEENMLKKSIGFNWGPCAVSTSYWTGVRLRDLLMHAGVKSPDEGANFVSFRGPKGELPKGEDGSYGTSVTYYKAMDPASDVIIAYKQNGRWLTPDHGFPVRMIIPGFIGGRMVKHLEEITVTEQESNNFYHFHDNRVMPSHVDEELAKAEGWWFKPDFIINDLNINSAAARPWHDEFLPLTQNEPYTVRGYAYAGHGNKIIRVEISLDDGLSWRLAEIRRFEKPNAYGKYWCWVHWDIQVQIFEFLSSKELLVPLMGMMNNCYFRIKILPDKDEVGNLGLRFQHPAPVEVGSRGNIGWREEDNIKAQALLAASTAGAPVPVVAAVKADGDEKTFTLEDVALHNTEESAWFVHEGAVYDATPFLEQHPGGADSILIVTGMDATEDFNAIHSSKAKGMLKDYYLGRLVDKKAEAIAPPSVATKQLVETNGVKELVALNPREKISLKLSERIEVSHDTRIFRFALPSEEHRLGLPCGKHVFVYAKIDGESVMRAYTPISGDDDKGKLDLLIKVYFAGKNPAHPPGGKLSQYLDKLNIGDEVTFKGPVGHFTYEGKGAYQMHKHKGVAKRLSMLAGGTGITPVYAVMKAILKDPEDPTCMSLIFANQTENDILLREELDELANNNPDRLKVWYVISTPLKPELWNGSIGRMTQDMMKERLFPADDCTLGLMCGPPGLLDNVCVPGLESMGYKKEHMVLF</sequence>
<dbReference type="Gene3D" id="3.10.120.10">
    <property type="entry name" value="Cytochrome b5-like heme/steroid binding domain"/>
    <property type="match status" value="1"/>
</dbReference>
<keyword evidence="14" id="KW-1015">Disulfide bond</keyword>
<dbReference type="FunFam" id="2.40.30.10:FF:000021">
    <property type="entry name" value="NADH-cytochrome b5 reductase"/>
    <property type="match status" value="1"/>
</dbReference>
<dbReference type="Pfam" id="PF00173">
    <property type="entry name" value="Cyt-b5"/>
    <property type="match status" value="1"/>
</dbReference>
<dbReference type="InterPro" id="IPR001199">
    <property type="entry name" value="Cyt_B5-like_heme/steroid-bd"/>
</dbReference>
<comment type="similarity">
    <text evidence="4">Belongs to the nitrate reductase family.</text>
</comment>
<dbReference type="FunFam" id="3.90.420.10:FF:000003">
    <property type="entry name" value="Nitrate reductase"/>
    <property type="match status" value="1"/>
</dbReference>
<comment type="cofactor">
    <cofactor evidence="16">
        <name>Mo-molybdopterin</name>
        <dbReference type="ChEBI" id="CHEBI:71302"/>
    </cofactor>
    <text evidence="16">Binds 1 Mo-molybdopterin (Mo-MPT) cofactor per subunit.</text>
</comment>
<dbReference type="CDD" id="cd06183">
    <property type="entry name" value="cyt_b5_reduct_like"/>
    <property type="match status" value="1"/>
</dbReference>
<keyword evidence="6 16" id="KW-0500">Molybdenum</keyword>
<dbReference type="PROSITE" id="PS51384">
    <property type="entry name" value="FAD_FR"/>
    <property type="match status" value="1"/>
</dbReference>
<dbReference type="InterPro" id="IPR017927">
    <property type="entry name" value="FAD-bd_FR_type"/>
</dbReference>
<dbReference type="GO" id="GO:0030151">
    <property type="term" value="F:molybdenum ion binding"/>
    <property type="evidence" value="ECO:0007669"/>
    <property type="project" value="InterPro"/>
</dbReference>
<dbReference type="GO" id="GO:0043546">
    <property type="term" value="F:molybdopterin cofactor binding"/>
    <property type="evidence" value="ECO:0007669"/>
    <property type="project" value="InterPro"/>
</dbReference>
<dbReference type="PANTHER" id="PTHR19372">
    <property type="entry name" value="SULFITE REDUCTASE"/>
    <property type="match status" value="1"/>
</dbReference>
<comment type="caution">
    <text evidence="19">The sequence shown here is derived from an EMBL/GenBank/DDBJ whole genome shotgun (WGS) entry which is preliminary data.</text>
</comment>
<dbReference type="SUPFAM" id="SSF81296">
    <property type="entry name" value="E set domains"/>
    <property type="match status" value="1"/>
</dbReference>
<dbReference type="PRINTS" id="PR00371">
    <property type="entry name" value="FPNCR"/>
</dbReference>
<dbReference type="Gene3D" id="3.40.50.80">
    <property type="entry name" value="Nucleotide-binding domain of ferredoxin-NADP reductase (FNR) module"/>
    <property type="match status" value="1"/>
</dbReference>
<dbReference type="InterPro" id="IPR012137">
    <property type="entry name" value="Nitr_rd_NADH"/>
</dbReference>
<dbReference type="InterPro" id="IPR014756">
    <property type="entry name" value="Ig_E-set"/>
</dbReference>
<evidence type="ECO:0000256" key="9">
    <source>
        <dbReference type="ARBA" id="ARBA00022723"/>
    </source>
</evidence>
<evidence type="ECO:0000313" key="20">
    <source>
        <dbReference type="Proteomes" id="UP000232323"/>
    </source>
</evidence>
<dbReference type="InterPro" id="IPR005066">
    <property type="entry name" value="MoCF_OxRdtse_dimer"/>
</dbReference>
<dbReference type="Pfam" id="PF00970">
    <property type="entry name" value="FAD_binding_6"/>
    <property type="match status" value="1"/>
</dbReference>
<comment type="subunit">
    <text evidence="5">Homodimer.</text>
</comment>
<dbReference type="InterPro" id="IPR017938">
    <property type="entry name" value="Riboflavin_synthase-like_b-brl"/>
</dbReference>
<dbReference type="GO" id="GO:0006790">
    <property type="term" value="P:sulfur compound metabolic process"/>
    <property type="evidence" value="ECO:0007669"/>
    <property type="project" value="TreeGrafter"/>
</dbReference>
<dbReference type="GO" id="GO:0020037">
    <property type="term" value="F:heme binding"/>
    <property type="evidence" value="ECO:0007669"/>
    <property type="project" value="TreeGrafter"/>
</dbReference>
<dbReference type="InterPro" id="IPR001709">
    <property type="entry name" value="Flavoprot_Pyr_Nucl_cyt_Rdtase"/>
</dbReference>
<keyword evidence="20" id="KW-1185">Reference proteome</keyword>
<dbReference type="Proteomes" id="UP000232323">
    <property type="component" value="Unassembled WGS sequence"/>
</dbReference>
<evidence type="ECO:0000256" key="4">
    <source>
        <dbReference type="ARBA" id="ARBA00006253"/>
    </source>
</evidence>
<dbReference type="EMBL" id="BEGY01000013">
    <property type="protein sequence ID" value="GAX75762.1"/>
    <property type="molecule type" value="Genomic_DNA"/>
</dbReference>
<evidence type="ECO:0000256" key="1">
    <source>
        <dbReference type="ARBA" id="ARBA00001971"/>
    </source>
</evidence>
<evidence type="ECO:0000259" key="17">
    <source>
        <dbReference type="PROSITE" id="PS50255"/>
    </source>
</evidence>
<feature type="domain" description="Cytochrome b5 heme-binding" evidence="17">
    <location>
        <begin position="471"/>
        <end position="546"/>
    </location>
</feature>
<dbReference type="Pfam" id="PF03404">
    <property type="entry name" value="Mo-co_dimer"/>
    <property type="match status" value="1"/>
</dbReference>
<evidence type="ECO:0000256" key="15">
    <source>
        <dbReference type="ARBA" id="ARBA00073662"/>
    </source>
</evidence>
<dbReference type="PRINTS" id="PR00406">
    <property type="entry name" value="CYTB5RDTASE"/>
</dbReference>
<dbReference type="PROSITE" id="PS50255">
    <property type="entry name" value="CYTOCHROME_B5_2"/>
    <property type="match status" value="1"/>
</dbReference>
<dbReference type="PANTHER" id="PTHR19372:SF7">
    <property type="entry name" value="SULFITE OXIDASE, MITOCHONDRIAL"/>
    <property type="match status" value="1"/>
</dbReference>
<evidence type="ECO:0000256" key="8">
    <source>
        <dbReference type="ARBA" id="ARBA00022630"/>
    </source>
</evidence>
<evidence type="ECO:0000256" key="3">
    <source>
        <dbReference type="ARBA" id="ARBA00003838"/>
    </source>
</evidence>
<dbReference type="SUPFAM" id="SSF52343">
    <property type="entry name" value="Ferredoxin reductase-like, C-terminal NADP-linked domain"/>
    <property type="match status" value="1"/>
</dbReference>
<dbReference type="Gene3D" id="2.40.30.10">
    <property type="entry name" value="Translation factors"/>
    <property type="match status" value="1"/>
</dbReference>
<dbReference type="SUPFAM" id="SSF63380">
    <property type="entry name" value="Riboflavin synthase domain-like"/>
    <property type="match status" value="1"/>
</dbReference>
<comment type="function">
    <text evidence="3">Nitrate reductase is a key enzyme involved in the first step of nitrate assimilation in plants, fungi and bacteria.</text>
</comment>
<evidence type="ECO:0000256" key="11">
    <source>
        <dbReference type="ARBA" id="ARBA00023002"/>
    </source>
</evidence>
<evidence type="ECO:0000256" key="14">
    <source>
        <dbReference type="ARBA" id="ARBA00023157"/>
    </source>
</evidence>
<dbReference type="FunFam" id="3.40.50.80:FF:000025">
    <property type="entry name" value="Nitrate reductase [NADH]"/>
    <property type="match status" value="1"/>
</dbReference>
<dbReference type="SMART" id="SM01117">
    <property type="entry name" value="Cyt-b5"/>
    <property type="match status" value="1"/>
</dbReference>
<keyword evidence="10" id="KW-0274">FAD</keyword>
<dbReference type="AlphaFoldDB" id="A0A250WYS3"/>